<name>A0ABT4QIF3_9BACL</name>
<evidence type="ECO:0000256" key="2">
    <source>
        <dbReference type="SAM" id="SignalP"/>
    </source>
</evidence>
<feature type="chain" id="PRO_5046507649" evidence="2">
    <location>
        <begin position="29"/>
        <end position="798"/>
    </location>
</feature>
<dbReference type="Gene3D" id="2.130.10.10">
    <property type="entry name" value="YVTN repeat-like/Quinoprotein amine dehydrogenase"/>
    <property type="match status" value="3"/>
</dbReference>
<evidence type="ECO:0000256" key="1">
    <source>
        <dbReference type="ARBA" id="ARBA00022801"/>
    </source>
</evidence>
<dbReference type="InterPro" id="IPR011964">
    <property type="entry name" value="YVTN_b-propeller_repeat"/>
</dbReference>
<comment type="caution">
    <text evidence="3">The sequence shown here is derived from an EMBL/GenBank/DDBJ whole genome shotgun (WGS) entry which is preliminary data.</text>
</comment>
<organism evidence="3 4">
    <name type="scientific">Paenibacillus gyeongsangnamensis</name>
    <dbReference type="NCBI Taxonomy" id="3388067"/>
    <lineage>
        <taxon>Bacteria</taxon>
        <taxon>Bacillati</taxon>
        <taxon>Bacillota</taxon>
        <taxon>Bacilli</taxon>
        <taxon>Bacillales</taxon>
        <taxon>Paenibacillaceae</taxon>
        <taxon>Paenibacillus</taxon>
    </lineage>
</organism>
<dbReference type="Gene3D" id="3.40.720.10">
    <property type="entry name" value="Alkaline Phosphatase, subunit A"/>
    <property type="match status" value="1"/>
</dbReference>
<dbReference type="SUPFAM" id="SSF53649">
    <property type="entry name" value="Alkaline phosphatase-like"/>
    <property type="match status" value="1"/>
</dbReference>
<reference evidence="3 4" key="1">
    <citation type="submission" date="2022-12" db="EMBL/GenBank/DDBJ databases">
        <title>Draft genome sequence of Paenibacillus sp. dW9.</title>
        <authorList>
            <person name="Choi E.-W."/>
            <person name="Kim D.-U."/>
        </authorList>
    </citation>
    <scope>NUCLEOTIDE SEQUENCE [LARGE SCALE GENOMIC DNA]</scope>
    <source>
        <strain evidence="4">dW9</strain>
    </source>
</reference>
<dbReference type="InterPro" id="IPR015943">
    <property type="entry name" value="WD40/YVTN_repeat-like_dom_sf"/>
</dbReference>
<feature type="signal peptide" evidence="2">
    <location>
        <begin position="1"/>
        <end position="28"/>
    </location>
</feature>
<dbReference type="PANTHER" id="PTHR47197">
    <property type="entry name" value="PROTEIN NIRF"/>
    <property type="match status" value="1"/>
</dbReference>
<dbReference type="PANTHER" id="PTHR47197:SF3">
    <property type="entry name" value="DIHYDRO-HEME D1 DEHYDROGENASE"/>
    <property type="match status" value="1"/>
</dbReference>
<dbReference type="Proteomes" id="UP001527882">
    <property type="component" value="Unassembled WGS sequence"/>
</dbReference>
<dbReference type="InterPro" id="IPR019405">
    <property type="entry name" value="Lactonase_7-beta_prop"/>
</dbReference>
<dbReference type="NCBIfam" id="TIGR02276">
    <property type="entry name" value="beta_rpt_yvtn"/>
    <property type="match status" value="3"/>
</dbReference>
<dbReference type="Pfam" id="PF04185">
    <property type="entry name" value="Phosphoesterase"/>
    <property type="match status" value="1"/>
</dbReference>
<sequence>MKKPIKSKKIIASVALSAVLFGSGSVFAASTLVAGPKADGTGVNSHGWSLTPAGTQVNLGNKPFGAAISPDHKYLIVSNDGSPKSLQVVDVLQQKVVFEVKPPEGLFLGVVFSPDGKTVYASGVKDKITVFQFDNGILTEKAPIVMQGAQSLNPFLNMTSFSPAGISISSDGKFLYTANNMNNSVSMIDLSTGQVKATTNVGNHPYTAFLTHNGGMLYVTNWGESSVSVLNPNDLSVVHTIAVGLHPNAIAENPVNGMIYVANSDSDEISIIDPAKQQEIQKISLAPFKGAQVGSIPNALTISQDGKTMYVSNAGNNDIAVVDLDSGKGPEVKGLIPTAWYPSGVFINEETKQLMVINTKGLGSGPNTQHQYIGSLIKGSLSFINIPDDKQLKQYTKQVEDNNTVYKVEGDGWLKGFTGEDNNPIPQFEGQKSPIKHVIYVIRENRTYDQVLGDLGKGNGDPSLTEFGRSITPNIHKLAEQYVTLDNFYVDAEASPDGHDWTVSGIANDFKEKSYRQSDHLYDYEGKDSAEYSQSGHIWNNFMNHGLTFRNYGEMTRNDATTNQWVPNDKSVGSNNDVNYPGWTLAYTDLQRFDEWNNEFQQFVKNGNLPALETVQMPGDHTNGTKPGTYTPQAFVAQNDLAIGKMVDAVSHSPYWKDTAIFVIEDDAQAGADHVDAHRTEALVISPYTQTGKVDSTFYSTSSMLRTMELFFGLKPMTQFDASAIPMLNSFTNHPNFAPYKIEQPQYPIDLKNGQNAPMAQVSMNLDFSKPDAADPDTLNRVLWAATKGNQPYPKNVR</sequence>
<dbReference type="InterPro" id="IPR011044">
    <property type="entry name" value="Quino_amine_DH_bsu"/>
</dbReference>
<dbReference type="SUPFAM" id="SSF50969">
    <property type="entry name" value="YVTN repeat-like/Quinoprotein amine dehydrogenase"/>
    <property type="match status" value="1"/>
</dbReference>
<keyword evidence="1" id="KW-0378">Hydrolase</keyword>
<dbReference type="InterPro" id="IPR007312">
    <property type="entry name" value="Phosphoesterase"/>
</dbReference>
<dbReference type="EMBL" id="JAQAGZ010000025">
    <property type="protein sequence ID" value="MCZ8516656.1"/>
    <property type="molecule type" value="Genomic_DNA"/>
</dbReference>
<protein>
    <submittedName>
        <fullName evidence="3">Bifunctional YncE family protein/alkaline phosphatase family protein</fullName>
    </submittedName>
</protein>
<evidence type="ECO:0000313" key="4">
    <source>
        <dbReference type="Proteomes" id="UP001527882"/>
    </source>
</evidence>
<gene>
    <name evidence="3" type="ORF">O9H85_30595</name>
</gene>
<dbReference type="InterPro" id="IPR051200">
    <property type="entry name" value="Host-pathogen_enzymatic-act"/>
</dbReference>
<dbReference type="InterPro" id="IPR017850">
    <property type="entry name" value="Alkaline_phosphatase_core_sf"/>
</dbReference>
<dbReference type="RefSeq" id="WP_269885186.1">
    <property type="nucleotide sequence ID" value="NZ_JAQAGZ010000025.1"/>
</dbReference>
<evidence type="ECO:0000313" key="3">
    <source>
        <dbReference type="EMBL" id="MCZ8516656.1"/>
    </source>
</evidence>
<keyword evidence="4" id="KW-1185">Reference proteome</keyword>
<proteinExistence type="predicted"/>
<keyword evidence="2" id="KW-0732">Signal</keyword>
<dbReference type="Pfam" id="PF10282">
    <property type="entry name" value="Lactonase"/>
    <property type="match status" value="1"/>
</dbReference>
<accession>A0ABT4QIF3</accession>